<comment type="similarity">
    <text evidence="3">Belongs to the class-I pyridoxal-phosphate-dependent aminotransferase family.</text>
</comment>
<accession>A0A0P7B942</accession>
<comment type="caution">
    <text evidence="12">The sequence shown here is derived from an EMBL/GenBank/DDBJ whole genome shotgun (WGS) entry which is preliminary data.</text>
</comment>
<dbReference type="EMBL" id="LKCW01000128">
    <property type="protein sequence ID" value="KPM38655.1"/>
    <property type="molecule type" value="Genomic_DNA"/>
</dbReference>
<dbReference type="InterPro" id="IPR050859">
    <property type="entry name" value="Class-I_PLP-dep_aminotransf"/>
</dbReference>
<protein>
    <recommendedName>
        <fullName evidence="9">aromatic-amino-acid transaminase</fullName>
        <ecNumber evidence="9">2.6.1.57</ecNumber>
    </recommendedName>
</protein>
<keyword evidence="7" id="KW-0663">Pyridoxal phosphate</keyword>
<evidence type="ECO:0000256" key="3">
    <source>
        <dbReference type="ARBA" id="ARBA00007441"/>
    </source>
</evidence>
<dbReference type="SUPFAM" id="SSF53383">
    <property type="entry name" value="PLP-dependent transferases"/>
    <property type="match status" value="1"/>
</dbReference>
<proteinExistence type="inferred from homology"/>
<comment type="subcellular location">
    <subcellularLocation>
        <location evidence="2">Cytoplasm</location>
    </subcellularLocation>
</comment>
<evidence type="ECO:0000256" key="1">
    <source>
        <dbReference type="ARBA" id="ARBA00001933"/>
    </source>
</evidence>
<comment type="cofactor">
    <cofactor evidence="1">
        <name>pyridoxal 5'-phosphate</name>
        <dbReference type="ChEBI" id="CHEBI:597326"/>
    </cofactor>
</comment>
<dbReference type="GO" id="GO:0019878">
    <property type="term" value="P:lysine biosynthetic process via aminoadipic acid"/>
    <property type="evidence" value="ECO:0007669"/>
    <property type="project" value="TreeGrafter"/>
</dbReference>
<keyword evidence="4" id="KW-0963">Cytoplasm</keyword>
<dbReference type="GO" id="GO:0009074">
    <property type="term" value="P:aromatic amino acid family catabolic process"/>
    <property type="evidence" value="ECO:0007669"/>
    <property type="project" value="TreeGrafter"/>
</dbReference>
<dbReference type="GO" id="GO:0005737">
    <property type="term" value="C:cytoplasm"/>
    <property type="evidence" value="ECO:0007669"/>
    <property type="project" value="UniProtKB-SubCell"/>
</dbReference>
<evidence type="ECO:0000313" key="12">
    <source>
        <dbReference type="EMBL" id="KPM38655.1"/>
    </source>
</evidence>
<dbReference type="PANTHER" id="PTHR42790">
    <property type="entry name" value="AMINOTRANSFERASE"/>
    <property type="match status" value="1"/>
</dbReference>
<keyword evidence="6 12" id="KW-0808">Transferase</keyword>
<organism evidence="12 13">
    <name type="scientific">Neonectria ditissima</name>
    <dbReference type="NCBI Taxonomy" id="78410"/>
    <lineage>
        <taxon>Eukaryota</taxon>
        <taxon>Fungi</taxon>
        <taxon>Dikarya</taxon>
        <taxon>Ascomycota</taxon>
        <taxon>Pezizomycotina</taxon>
        <taxon>Sordariomycetes</taxon>
        <taxon>Hypocreomycetidae</taxon>
        <taxon>Hypocreales</taxon>
        <taxon>Nectriaceae</taxon>
        <taxon>Neonectria</taxon>
    </lineage>
</organism>
<sequence>MLVPASQSPCPNGEAYAKESDTTNPQRHRREVNPSQWGVAASCVSEPFKTRSHKHKPVALRWDHHLNPESASREGCTLKAAFKHLQKADVISLGGGLPLSEYFPFEAMEHAVLPLDNLNGDTRIPKKAIGLQSTKADMASGKSIYDLTVALNYSQGSGSAQLLRWITEHAELVHNPPYEDWQCNMTIGNTSALDMAFRMFVQRGDYVLSDDYTFSSAVETALPMGARFLGVEMDAEGMLPQSLHEMLKDWDPTAHDGARKPFLLYSIPTGQNPTGATQSLQRRKDIYRVAQEHDLIILEDDPYYFLQMDKFDGGAESSLFDASSTSPESLLSMIIPSYLSMDTDGRVMRMDSFSKIVSPGLRLGWVTASQQLIERYKIHADVSTQGPSGFSQLALFKLLDEHWGHSGFFSWLLHLRQQYSHRRTFLANACERHLPKEIVSWTVAQAGMFQWLKVDWRKHPDAGSKTMTEIEEEIWFEGIGQGVLVARGSWFQATANKSYPDIFYRVTFAAAPLDKIEEAVARFGQALKKMFRLE</sequence>
<dbReference type="GO" id="GO:0008793">
    <property type="term" value="F:aromatic-amino-acid transaminase activity"/>
    <property type="evidence" value="ECO:0007669"/>
    <property type="project" value="TreeGrafter"/>
</dbReference>
<dbReference type="Gene3D" id="3.40.640.10">
    <property type="entry name" value="Type I PLP-dependent aspartate aminotransferase-like (Major domain)"/>
    <property type="match status" value="1"/>
</dbReference>
<evidence type="ECO:0000256" key="9">
    <source>
        <dbReference type="ARBA" id="ARBA00067014"/>
    </source>
</evidence>
<evidence type="ECO:0000256" key="8">
    <source>
        <dbReference type="ARBA" id="ARBA00051993"/>
    </source>
</evidence>
<name>A0A0P7B942_9HYPO</name>
<dbReference type="AlphaFoldDB" id="A0A0P7B942"/>
<evidence type="ECO:0000256" key="7">
    <source>
        <dbReference type="ARBA" id="ARBA00022898"/>
    </source>
</evidence>
<dbReference type="GO" id="GO:0006571">
    <property type="term" value="P:tyrosine biosynthetic process"/>
    <property type="evidence" value="ECO:0007669"/>
    <property type="project" value="TreeGrafter"/>
</dbReference>
<dbReference type="PANTHER" id="PTHR42790:SF21">
    <property type="entry name" value="AROMATIC_AMINOADIPATE AMINOTRANSFERASE 1"/>
    <property type="match status" value="1"/>
</dbReference>
<evidence type="ECO:0000256" key="5">
    <source>
        <dbReference type="ARBA" id="ARBA00022576"/>
    </source>
</evidence>
<gene>
    <name evidence="12" type="ORF">AK830_g7909</name>
</gene>
<keyword evidence="5 12" id="KW-0032">Aminotransferase</keyword>
<dbReference type="EC" id="2.6.1.57" evidence="9"/>
<keyword evidence="13" id="KW-1185">Reference proteome</keyword>
<dbReference type="InterPro" id="IPR015421">
    <property type="entry name" value="PyrdxlP-dep_Trfase_major"/>
</dbReference>
<dbReference type="InterPro" id="IPR015424">
    <property type="entry name" value="PyrdxlP-dep_Trfase"/>
</dbReference>
<dbReference type="OrthoDB" id="691673at2759"/>
<evidence type="ECO:0000256" key="10">
    <source>
        <dbReference type="SAM" id="MobiDB-lite"/>
    </source>
</evidence>
<feature type="domain" description="Aminotransferase class I/classII large" evidence="11">
    <location>
        <begin position="182"/>
        <end position="523"/>
    </location>
</feature>
<reference evidence="12 13" key="1">
    <citation type="submission" date="2015-09" db="EMBL/GenBank/DDBJ databases">
        <title>Draft genome of a European isolate of the apple canker pathogen Neonectria ditissima.</title>
        <authorList>
            <person name="Gomez-Cortecero A."/>
            <person name="Harrison R.J."/>
            <person name="Armitage A.D."/>
        </authorList>
    </citation>
    <scope>NUCLEOTIDE SEQUENCE [LARGE SCALE GENOMIC DNA]</scope>
    <source>
        <strain evidence="12 13">R09/05</strain>
    </source>
</reference>
<evidence type="ECO:0000256" key="4">
    <source>
        <dbReference type="ARBA" id="ARBA00022490"/>
    </source>
</evidence>
<dbReference type="Proteomes" id="UP000050424">
    <property type="component" value="Unassembled WGS sequence"/>
</dbReference>
<feature type="region of interest" description="Disordered" evidence="10">
    <location>
        <begin position="1"/>
        <end position="33"/>
    </location>
</feature>
<dbReference type="CDD" id="cd00609">
    <property type="entry name" value="AAT_like"/>
    <property type="match status" value="1"/>
</dbReference>
<evidence type="ECO:0000259" key="11">
    <source>
        <dbReference type="Pfam" id="PF00155"/>
    </source>
</evidence>
<dbReference type="FunFam" id="3.40.640.10:FF:000074">
    <property type="entry name" value="Aromatic amino acid aminotransferase"/>
    <property type="match status" value="1"/>
</dbReference>
<comment type="catalytic activity">
    <reaction evidence="8">
        <text>an aromatic L-alpha-amino acid + 2-oxoglutarate = an aromatic oxo-acid + L-glutamate</text>
        <dbReference type="Rhea" id="RHEA:17533"/>
        <dbReference type="ChEBI" id="CHEBI:16810"/>
        <dbReference type="ChEBI" id="CHEBI:29985"/>
        <dbReference type="ChEBI" id="CHEBI:73309"/>
        <dbReference type="ChEBI" id="CHEBI:84824"/>
        <dbReference type="EC" id="2.6.1.57"/>
    </reaction>
</comment>
<dbReference type="GO" id="GO:0030170">
    <property type="term" value="F:pyridoxal phosphate binding"/>
    <property type="evidence" value="ECO:0007669"/>
    <property type="project" value="InterPro"/>
</dbReference>
<evidence type="ECO:0000256" key="6">
    <source>
        <dbReference type="ARBA" id="ARBA00022679"/>
    </source>
</evidence>
<evidence type="ECO:0000256" key="2">
    <source>
        <dbReference type="ARBA" id="ARBA00004496"/>
    </source>
</evidence>
<dbReference type="GO" id="GO:0047536">
    <property type="term" value="F:2-aminoadipate transaminase activity"/>
    <property type="evidence" value="ECO:0007669"/>
    <property type="project" value="TreeGrafter"/>
</dbReference>
<dbReference type="InterPro" id="IPR004839">
    <property type="entry name" value="Aminotransferase_I/II_large"/>
</dbReference>
<dbReference type="STRING" id="78410.A0A0P7B942"/>
<feature type="compositionally biased region" description="Polar residues" evidence="10">
    <location>
        <begin position="1"/>
        <end position="10"/>
    </location>
</feature>
<evidence type="ECO:0000313" key="13">
    <source>
        <dbReference type="Proteomes" id="UP000050424"/>
    </source>
</evidence>
<dbReference type="Pfam" id="PF00155">
    <property type="entry name" value="Aminotran_1_2"/>
    <property type="match status" value="1"/>
</dbReference>